<organism evidence="1 2">
    <name type="scientific">Providencia sneebia DSM 19967</name>
    <dbReference type="NCBI Taxonomy" id="1141660"/>
    <lineage>
        <taxon>Bacteria</taxon>
        <taxon>Pseudomonadati</taxon>
        <taxon>Pseudomonadota</taxon>
        <taxon>Gammaproteobacteria</taxon>
        <taxon>Enterobacterales</taxon>
        <taxon>Morganellaceae</taxon>
        <taxon>Providencia</taxon>
    </lineage>
</organism>
<name>K8W9G8_9GAMM</name>
<protein>
    <submittedName>
        <fullName evidence="1">Uncharacterized protein</fullName>
    </submittedName>
</protein>
<keyword evidence="2" id="KW-1185">Reference proteome</keyword>
<dbReference type="EMBL" id="AKKN01000016">
    <property type="protein sequence ID" value="EKT52845.1"/>
    <property type="molecule type" value="Genomic_DNA"/>
</dbReference>
<evidence type="ECO:0000313" key="2">
    <source>
        <dbReference type="Proteomes" id="UP000010290"/>
    </source>
</evidence>
<reference evidence="1 2" key="1">
    <citation type="journal article" date="2012" name="BMC Genomics">
        <title>Comparative genomics of bacteria in the genus Providencia isolated from wild Drosophila melanogaster.</title>
        <authorList>
            <person name="Galac M.R."/>
            <person name="Lazzaro B.P."/>
        </authorList>
    </citation>
    <scope>NUCLEOTIDE SEQUENCE [LARGE SCALE GENOMIC DNA]</scope>
    <source>
        <strain evidence="1 2">DSM 19967</strain>
        <plasmid evidence="1">pPSN2</plasmid>
    </source>
</reference>
<evidence type="ECO:0000313" key="1">
    <source>
        <dbReference type="EMBL" id="EKT52845.1"/>
    </source>
</evidence>
<proteinExistence type="predicted"/>
<accession>K8W9G8</accession>
<dbReference type="RefSeq" id="WP_008916994.1">
    <property type="nucleotide sequence ID" value="NZ_CM001854.1"/>
</dbReference>
<dbReference type="HOGENOM" id="CLU_1936226_0_0_6"/>
<dbReference type="AlphaFoldDB" id="K8W9G8"/>
<geneLocation type="plasmid" evidence="1 2">
    <name>pPSN2</name>
</geneLocation>
<sequence>MEFEELIEYVNNRFPLYNEDVKKQLVETIRWINVETEQDKVTDDLKCKAAREIIKCCRDSPIPEIKIALLNLVLSEFIKNPLSIDIPDVESALWLVRDLTYGHPQIPPTLPIKPIDRSKMFSKIKRAKMD</sequence>
<comment type="caution">
    <text evidence="1">The sequence shown here is derived from an EMBL/GenBank/DDBJ whole genome shotgun (WGS) entry which is preliminary data.</text>
</comment>
<dbReference type="PATRIC" id="fig|1141660.3.peg.3269"/>
<keyword evidence="1" id="KW-0614">Plasmid</keyword>
<dbReference type="Proteomes" id="UP000010290">
    <property type="component" value="Plasmid pPSN2"/>
</dbReference>
<gene>
    <name evidence="1" type="ORF">OO7_16345</name>
</gene>